<name>A0ABV1I6T4_9FIRM</name>
<evidence type="ECO:0000259" key="2">
    <source>
        <dbReference type="Pfam" id="PF20434"/>
    </source>
</evidence>
<protein>
    <submittedName>
        <fullName evidence="3">Alpha/beta hydrolase</fullName>
    </submittedName>
</protein>
<dbReference type="Pfam" id="PF20434">
    <property type="entry name" value="BD-FAE"/>
    <property type="match status" value="1"/>
</dbReference>
<comment type="caution">
    <text evidence="3">The sequence shown here is derived from an EMBL/GenBank/DDBJ whole genome shotgun (WGS) entry which is preliminary data.</text>
</comment>
<gene>
    <name evidence="3" type="ORF">AAAU18_03235</name>
</gene>
<sequence length="415" mass="47379">MDRERMMKNVAEIFSRGAVEKNLPAWVNMRHAWKASDAARDRGLEYPANVVQIKNLDYKKELDEVRFNELIEIWNKGQHTNDSDNSVQLQNKEILNDTVDLTYEADETPKSRCEGLERNVVRFADSGDAADVDSASYTSNSYMDICVPISYMTDENRKYPVIVSVHGGGWFYGDKELYSHYCCLLAEHGYVVVNFNYRLSPQNKYPAAIEDVAYLIRYIHENAQTLGIDIDNFYMVGDSAGAQLTANYCIIASNSDYRAKLDFFTYDLLPKKVCLNCGAYKMAERNDNISAWYLRNDVDDDQNSDGKTSSHDKAEKCESKKISQAYAVTEEQYKLFMDQLDYINADFPEAYLMYSVNDDLASHTKAVDEVLNKVGVAHITKAYGQNNPDSGHIFHMNMYNPEGILCNEDECAFMK</sequence>
<dbReference type="Proteomes" id="UP001494672">
    <property type="component" value="Unassembled WGS sequence"/>
</dbReference>
<dbReference type="InterPro" id="IPR049492">
    <property type="entry name" value="BD-FAE-like_dom"/>
</dbReference>
<organism evidence="3 4">
    <name type="scientific">Coprococcus aceti</name>
    <dbReference type="NCBI Taxonomy" id="2981786"/>
    <lineage>
        <taxon>Bacteria</taxon>
        <taxon>Bacillati</taxon>
        <taxon>Bacillota</taxon>
        <taxon>Clostridia</taxon>
        <taxon>Lachnospirales</taxon>
        <taxon>Lachnospiraceae</taxon>
        <taxon>Coprococcus</taxon>
    </lineage>
</organism>
<dbReference type="RefSeq" id="WP_349092791.1">
    <property type="nucleotide sequence ID" value="NZ_JBBNGJ010000002.1"/>
</dbReference>
<evidence type="ECO:0000313" key="4">
    <source>
        <dbReference type="Proteomes" id="UP001494672"/>
    </source>
</evidence>
<dbReference type="GO" id="GO:0016787">
    <property type="term" value="F:hydrolase activity"/>
    <property type="evidence" value="ECO:0007669"/>
    <property type="project" value="UniProtKB-KW"/>
</dbReference>
<evidence type="ECO:0000256" key="1">
    <source>
        <dbReference type="ARBA" id="ARBA00022801"/>
    </source>
</evidence>
<keyword evidence="4" id="KW-1185">Reference proteome</keyword>
<feature type="domain" description="BD-FAE-like" evidence="2">
    <location>
        <begin position="153"/>
        <end position="366"/>
    </location>
</feature>
<dbReference type="PANTHER" id="PTHR48081">
    <property type="entry name" value="AB HYDROLASE SUPERFAMILY PROTEIN C4A8.06C"/>
    <property type="match status" value="1"/>
</dbReference>
<dbReference type="InterPro" id="IPR050300">
    <property type="entry name" value="GDXG_lipolytic_enzyme"/>
</dbReference>
<dbReference type="Gene3D" id="3.40.50.1820">
    <property type="entry name" value="alpha/beta hydrolase"/>
    <property type="match status" value="1"/>
</dbReference>
<proteinExistence type="predicted"/>
<dbReference type="SUPFAM" id="SSF53474">
    <property type="entry name" value="alpha/beta-Hydrolases"/>
    <property type="match status" value="1"/>
</dbReference>
<evidence type="ECO:0000313" key="3">
    <source>
        <dbReference type="EMBL" id="MEQ2591927.1"/>
    </source>
</evidence>
<dbReference type="EMBL" id="JBBNGJ010000002">
    <property type="protein sequence ID" value="MEQ2591927.1"/>
    <property type="molecule type" value="Genomic_DNA"/>
</dbReference>
<dbReference type="InterPro" id="IPR029058">
    <property type="entry name" value="AB_hydrolase_fold"/>
</dbReference>
<keyword evidence="1 3" id="KW-0378">Hydrolase</keyword>
<reference evidence="3 4" key="1">
    <citation type="submission" date="2024-04" db="EMBL/GenBank/DDBJ databases">
        <title>Human intestinal bacterial collection.</title>
        <authorList>
            <person name="Pauvert C."/>
            <person name="Hitch T.C.A."/>
            <person name="Clavel T."/>
        </authorList>
    </citation>
    <scope>NUCLEOTIDE SEQUENCE [LARGE SCALE GENOMIC DNA]</scope>
    <source>
        <strain evidence="3 4">CLA-AA-H181</strain>
    </source>
</reference>
<accession>A0ABV1I6T4</accession>